<dbReference type="Proteomes" id="UP001209417">
    <property type="component" value="Unassembled WGS sequence"/>
</dbReference>
<evidence type="ECO:0000313" key="4">
    <source>
        <dbReference type="EMBL" id="RGW70363.1"/>
    </source>
</evidence>
<evidence type="ECO:0000313" key="6">
    <source>
        <dbReference type="EMBL" id="RHL36609.1"/>
    </source>
</evidence>
<comment type="caution">
    <text evidence="5">The sequence shown here is derived from an EMBL/GenBank/DDBJ whole genome shotgun (WGS) entry which is preliminary data.</text>
</comment>
<name>A0A415KK11_9BACT</name>
<reference evidence="1" key="2">
    <citation type="submission" date="2022-07" db="EMBL/GenBank/DDBJ databases">
        <title>Prevotella copri.</title>
        <authorList>
            <person name="Yang C."/>
        </authorList>
    </citation>
    <scope>NUCLEOTIDE SEQUENCE</scope>
    <source>
        <strain evidence="1">HF88</strain>
    </source>
</reference>
<reference evidence="2" key="3">
    <citation type="submission" date="2022-11" db="EMBL/GenBank/DDBJ databases">
        <title>Genomic repertoires linked with pathogenic potency of arthritogenic Prevotella copri isolated from the gut of rheumatoid arthritis patients.</title>
        <authorList>
            <person name="Nii T."/>
            <person name="Maeda Y."/>
            <person name="Motooka D."/>
            <person name="Naito M."/>
            <person name="Matsumoto Y."/>
            <person name="Ogawa T."/>
            <person name="Oguro-Igashira E."/>
            <person name="Kishikawa T."/>
            <person name="Yamashita M."/>
            <person name="Koizumi S."/>
            <person name="Kurakawa T."/>
            <person name="Okumura R."/>
            <person name="Kayama H."/>
            <person name="Murakami M."/>
            <person name="Sakaguchi T."/>
            <person name="Das B."/>
            <person name="Nakamura S."/>
            <person name="Okada Y."/>
            <person name="Kumanogoh A."/>
            <person name="Takeda K."/>
        </authorList>
    </citation>
    <scope>NUCLEOTIDE SEQUENCE</scope>
    <source>
        <strain evidence="3">H019-1</strain>
        <strain evidence="2">N016-13</strain>
    </source>
</reference>
<evidence type="ECO:0000313" key="5">
    <source>
        <dbReference type="EMBL" id="RHK09669.1"/>
    </source>
</evidence>
<dbReference type="Proteomes" id="UP001209074">
    <property type="component" value="Unassembled WGS sequence"/>
</dbReference>
<dbReference type="EMBL" id="QROP01000025">
    <property type="protein sequence ID" value="RHL36609.1"/>
    <property type="molecule type" value="Genomic_DNA"/>
</dbReference>
<dbReference type="EMBL" id="JAPDVG010000001">
    <property type="protein sequence ID" value="MCW4132396.1"/>
    <property type="molecule type" value="Genomic_DNA"/>
</dbReference>
<dbReference type="AlphaFoldDB" id="A0A415KK11"/>
<sequence>MKHVNAYPFVGKDYEKGFLNSGKKVLLLGLSHYNEENAGAPCHHTFTQEIVDGFVSGEDASFYRGYTSQTKALLNREISVDDRECVWNQLAFYNFIQFNIARPGVKDTSDEFNSSVSAFKEILEELKPDVIITWGYGLFNRLYPLGEKDGEKLFLANGDEVNTRWFSTGGEDKALMIRQRHPSRGYSWREWAKVYQDLFDK</sequence>
<dbReference type="EMBL" id="JANDXR010000017">
    <property type="protein sequence ID" value="MCP9502350.1"/>
    <property type="molecule type" value="Genomic_DNA"/>
</dbReference>
<evidence type="ECO:0000313" key="8">
    <source>
        <dbReference type="Proteomes" id="UP000286077"/>
    </source>
</evidence>
<dbReference type="EMBL" id="JAPDUS010000036">
    <property type="protein sequence ID" value="MCW4094679.1"/>
    <property type="molecule type" value="Genomic_DNA"/>
</dbReference>
<dbReference type="RefSeq" id="WP_118139235.1">
    <property type="nucleotide sequence ID" value="NZ_JAHOMZ010000008.1"/>
</dbReference>
<gene>
    <name evidence="6" type="ORF">DW026_10135</name>
    <name evidence="5" type="ORF">DW079_09860</name>
    <name evidence="4" type="ORF">DWV60_01845</name>
    <name evidence="1" type="ORF">NND11_12500</name>
    <name evidence="2" type="ORF">ONT05_14210</name>
    <name evidence="3" type="ORF">ONT19_12545</name>
</gene>
<proteinExistence type="predicted"/>
<dbReference type="Proteomes" id="UP000286211">
    <property type="component" value="Unassembled WGS sequence"/>
</dbReference>
<evidence type="ECO:0000313" key="1">
    <source>
        <dbReference type="EMBL" id="MCP9502350.1"/>
    </source>
</evidence>
<dbReference type="EMBL" id="QRNB01000049">
    <property type="protein sequence ID" value="RHK09669.1"/>
    <property type="molecule type" value="Genomic_DNA"/>
</dbReference>
<dbReference type="Proteomes" id="UP000283672">
    <property type="component" value="Unassembled WGS sequence"/>
</dbReference>
<evidence type="ECO:0000313" key="2">
    <source>
        <dbReference type="EMBL" id="MCW4094679.1"/>
    </source>
</evidence>
<reference evidence="7 8" key="1">
    <citation type="submission" date="2018-08" db="EMBL/GenBank/DDBJ databases">
        <title>A genome reference for cultivated species of the human gut microbiota.</title>
        <authorList>
            <person name="Zou Y."/>
            <person name="Xue W."/>
            <person name="Luo G."/>
        </authorList>
    </citation>
    <scope>NUCLEOTIDE SEQUENCE [LARGE SCALE GENOMIC DNA]</scope>
    <source>
        <strain evidence="4 8">AF11-14</strain>
        <strain evidence="6 7">AF38-11</strain>
        <strain evidence="5 9">AF46-2NS</strain>
    </source>
</reference>
<organism evidence="5 9">
    <name type="scientific">Segatella copri</name>
    <dbReference type="NCBI Taxonomy" id="165179"/>
    <lineage>
        <taxon>Bacteria</taxon>
        <taxon>Pseudomonadati</taxon>
        <taxon>Bacteroidota</taxon>
        <taxon>Bacteroidia</taxon>
        <taxon>Bacteroidales</taxon>
        <taxon>Prevotellaceae</taxon>
        <taxon>Segatella</taxon>
    </lineage>
</organism>
<evidence type="ECO:0008006" key="10">
    <source>
        <dbReference type="Google" id="ProtNLM"/>
    </source>
</evidence>
<protein>
    <recommendedName>
        <fullName evidence="10">Uracil-DNA glycosylase-like domain-containing protein</fullName>
    </recommendedName>
</protein>
<evidence type="ECO:0000313" key="7">
    <source>
        <dbReference type="Proteomes" id="UP000283672"/>
    </source>
</evidence>
<dbReference type="EMBL" id="QSAQ01000003">
    <property type="protein sequence ID" value="RGW70363.1"/>
    <property type="molecule type" value="Genomic_DNA"/>
</dbReference>
<accession>A0A415KK11</accession>
<evidence type="ECO:0000313" key="9">
    <source>
        <dbReference type="Proteomes" id="UP000286211"/>
    </source>
</evidence>
<evidence type="ECO:0000313" key="3">
    <source>
        <dbReference type="EMBL" id="MCW4132396.1"/>
    </source>
</evidence>
<dbReference type="Proteomes" id="UP001206014">
    <property type="component" value="Unassembled WGS sequence"/>
</dbReference>
<dbReference type="Proteomes" id="UP000286077">
    <property type="component" value="Unassembled WGS sequence"/>
</dbReference>